<evidence type="ECO:0000256" key="9">
    <source>
        <dbReference type="RuleBase" id="RU003357"/>
    </source>
</evidence>
<dbReference type="Gene3D" id="2.60.40.1120">
    <property type="entry name" value="Carboxypeptidase-like, regulatory domain"/>
    <property type="match status" value="1"/>
</dbReference>
<evidence type="ECO:0000313" key="12">
    <source>
        <dbReference type="EMBL" id="NGZ43082.1"/>
    </source>
</evidence>
<dbReference type="InterPro" id="IPR008969">
    <property type="entry name" value="CarboxyPept-like_regulatory"/>
</dbReference>
<evidence type="ECO:0000256" key="2">
    <source>
        <dbReference type="ARBA" id="ARBA00022448"/>
    </source>
</evidence>
<evidence type="ECO:0000256" key="7">
    <source>
        <dbReference type="ARBA" id="ARBA00023237"/>
    </source>
</evidence>
<dbReference type="Pfam" id="PF13715">
    <property type="entry name" value="CarbopepD_reg_2"/>
    <property type="match status" value="1"/>
</dbReference>
<dbReference type="Gene3D" id="2.40.170.20">
    <property type="entry name" value="TonB-dependent receptor, beta-barrel domain"/>
    <property type="match status" value="1"/>
</dbReference>
<dbReference type="SUPFAM" id="SSF49464">
    <property type="entry name" value="Carboxypeptidase regulatory domain-like"/>
    <property type="match status" value="1"/>
</dbReference>
<keyword evidence="12" id="KW-0675">Receptor</keyword>
<dbReference type="InterPro" id="IPR023997">
    <property type="entry name" value="TonB-dep_OMP_SusC/RagA_CS"/>
</dbReference>
<dbReference type="NCBIfam" id="TIGR04057">
    <property type="entry name" value="SusC_RagA_signa"/>
    <property type="match status" value="1"/>
</dbReference>
<keyword evidence="6 8" id="KW-0472">Membrane</keyword>
<feature type="domain" description="TonB-dependent receptor plug" evidence="11">
    <location>
        <begin position="118"/>
        <end position="225"/>
    </location>
</feature>
<protein>
    <submittedName>
        <fullName evidence="12">TonB-dependent receptor</fullName>
    </submittedName>
</protein>
<sequence length="1008" mass="110103">MRKKLLSKFLLSMIFVFLGIQLFAQERSISGKILSADDGSGIPGVSVLIKGTKLGTSSDANGNFKISASNSSILLISSVGYLPQEITVGSKSQIDVKLLADNTNLSEVIVVGYGTQKKSQMTGAISSVGAKEISELPVTNARQALQGRAAGVDVVQPGSKPGAGPQIRIRGRRSFNASNDPLYVVDGIPLSGGIDDINPSDITSMEVLKDASATAIYGSRGANGVVIISTKRGKVGKTIVSVDSYYGVNQQLGTIQVMNGSEFAEYKRESRRAVGQYPLGAGTAADDAKIFEPRELTSIATGRSTDYVGGMLRAGAIQSHQVSVSGGSDKTTFNISANYFNDIGVVKMQDFTRYTFRVNLDHQINSKIKIGLSTLVVNSLRNGENLNTLGGAMQENPLGEPYDANGNLVFLPTNDGLRTNPFAEIVPGANIDENKRFRTFNSLYGEWNIAKGLKYRVNFGPDLTIGRAGRFIGAFTNNNRGGNANGSISEQFLFNWTLENVITYNRKFKDVHNINFTGLQSIQRDRDERTSISVNGIPAESESYHRLGDASQITGANTDLIEWTLLSYMGRLNYDYKEKYLITATLRADGSSRFGANTKFGLFPSVAVGWNMSEEPFIKDITAIDQLKLRASWGAIGNQAINPYQTQALLGRTAYAWDNAAAYGYRPNTIGNPDLRWETSTTKNIGLDFSFLRGRISGTAEYYVTNTTNLLAPQPLPTSIGFGGFTTNVGETQNSGLELTLSSVNVDKGGFNWTTDLIFNRNRESIVELANGKVDDIGAGRFIGQPLSVFFDYKKIGIWQTSEKDEAAKYGDKVGQIKVQDFNNDGKINADDRQILGSAVPSFTAGLTNRFSYKGFDLSFFVFARVGQMIRSRFHDNVNQLAGRYNNLSLNFWTPNNPTNEFPQPVVTQEFPKYGSSLTYFEGSFFKIRNINIGYNIPDAVAKKWKMESIRVYASIQQPLILAEYRQKYKGIDPETYVDGEQGVGGGEVNTSVSPATSVLTFGVNLKF</sequence>
<dbReference type="InterPro" id="IPR023996">
    <property type="entry name" value="TonB-dep_OMP_SusC/RagA"/>
</dbReference>
<dbReference type="InterPro" id="IPR037066">
    <property type="entry name" value="Plug_dom_sf"/>
</dbReference>
<dbReference type="EMBL" id="SEWW01000001">
    <property type="protein sequence ID" value="NGZ43082.1"/>
    <property type="molecule type" value="Genomic_DNA"/>
</dbReference>
<comment type="caution">
    <text evidence="12">The sequence shown here is derived from an EMBL/GenBank/DDBJ whole genome shotgun (WGS) entry which is preliminary data.</text>
</comment>
<accession>A0ABX0EUY0</accession>
<dbReference type="InterPro" id="IPR039426">
    <property type="entry name" value="TonB-dep_rcpt-like"/>
</dbReference>
<dbReference type="SUPFAM" id="SSF56935">
    <property type="entry name" value="Porins"/>
    <property type="match status" value="1"/>
</dbReference>
<evidence type="ECO:0000256" key="1">
    <source>
        <dbReference type="ARBA" id="ARBA00004571"/>
    </source>
</evidence>
<evidence type="ECO:0000313" key="13">
    <source>
        <dbReference type="Proteomes" id="UP001318301"/>
    </source>
</evidence>
<evidence type="ECO:0000256" key="3">
    <source>
        <dbReference type="ARBA" id="ARBA00022452"/>
    </source>
</evidence>
<dbReference type="InterPro" id="IPR012910">
    <property type="entry name" value="Plug_dom"/>
</dbReference>
<evidence type="ECO:0000256" key="8">
    <source>
        <dbReference type="PROSITE-ProRule" id="PRU01360"/>
    </source>
</evidence>
<dbReference type="PROSITE" id="PS52016">
    <property type="entry name" value="TONB_DEPENDENT_REC_3"/>
    <property type="match status" value="1"/>
</dbReference>
<proteinExistence type="inferred from homology"/>
<dbReference type="Pfam" id="PF00593">
    <property type="entry name" value="TonB_dep_Rec_b-barrel"/>
    <property type="match status" value="1"/>
</dbReference>
<comment type="subcellular location">
    <subcellularLocation>
        <location evidence="1 8">Cell outer membrane</location>
        <topology evidence="1 8">Multi-pass membrane protein</topology>
    </subcellularLocation>
</comment>
<dbReference type="Proteomes" id="UP001318301">
    <property type="component" value="Unassembled WGS sequence"/>
</dbReference>
<evidence type="ECO:0000259" key="10">
    <source>
        <dbReference type="Pfam" id="PF00593"/>
    </source>
</evidence>
<reference evidence="12 13" key="1">
    <citation type="submission" date="2019-02" db="EMBL/GenBank/DDBJ databases">
        <title>Genome of a new Bacteroidetes strain.</title>
        <authorList>
            <person name="Pitt A."/>
        </authorList>
    </citation>
    <scope>NUCLEOTIDE SEQUENCE [LARGE SCALE GENOMIC DNA]</scope>
    <source>
        <strain evidence="12 13">50C-KIRBA</strain>
    </source>
</reference>
<keyword evidence="7 8" id="KW-0998">Cell outer membrane</keyword>
<keyword evidence="5 9" id="KW-0798">TonB box</keyword>
<dbReference type="InterPro" id="IPR000531">
    <property type="entry name" value="Beta-barrel_TonB"/>
</dbReference>
<evidence type="ECO:0000256" key="6">
    <source>
        <dbReference type="ARBA" id="ARBA00023136"/>
    </source>
</evidence>
<evidence type="ECO:0000259" key="11">
    <source>
        <dbReference type="Pfam" id="PF07715"/>
    </source>
</evidence>
<name>A0ABX0EUY0_9BACT</name>
<feature type="domain" description="TonB-dependent receptor-like beta-barrel" evidence="10">
    <location>
        <begin position="401"/>
        <end position="949"/>
    </location>
</feature>
<organism evidence="12 13">
    <name type="scientific">Aquirufa beregesia</name>
    <dbReference type="NCBI Taxonomy" id="2516556"/>
    <lineage>
        <taxon>Bacteria</taxon>
        <taxon>Pseudomonadati</taxon>
        <taxon>Bacteroidota</taxon>
        <taxon>Cytophagia</taxon>
        <taxon>Cytophagales</taxon>
        <taxon>Flectobacillaceae</taxon>
        <taxon>Aquirufa</taxon>
    </lineage>
</organism>
<dbReference type="NCBIfam" id="TIGR04056">
    <property type="entry name" value="OMP_RagA_SusC"/>
    <property type="match status" value="1"/>
</dbReference>
<keyword evidence="4 8" id="KW-0812">Transmembrane</keyword>
<dbReference type="Pfam" id="PF07715">
    <property type="entry name" value="Plug"/>
    <property type="match status" value="1"/>
</dbReference>
<keyword evidence="3 8" id="KW-1134">Transmembrane beta strand</keyword>
<evidence type="ECO:0000256" key="5">
    <source>
        <dbReference type="ARBA" id="ARBA00023077"/>
    </source>
</evidence>
<dbReference type="Gene3D" id="2.170.130.10">
    <property type="entry name" value="TonB-dependent receptor, plug domain"/>
    <property type="match status" value="1"/>
</dbReference>
<keyword evidence="13" id="KW-1185">Reference proteome</keyword>
<evidence type="ECO:0000256" key="4">
    <source>
        <dbReference type="ARBA" id="ARBA00022692"/>
    </source>
</evidence>
<comment type="similarity">
    <text evidence="8 9">Belongs to the TonB-dependent receptor family.</text>
</comment>
<dbReference type="InterPro" id="IPR036942">
    <property type="entry name" value="Beta-barrel_TonB_sf"/>
</dbReference>
<gene>
    <name evidence="12" type="ORF">EWU23_01180</name>
</gene>
<keyword evidence="2 8" id="KW-0813">Transport</keyword>